<evidence type="ECO:0000256" key="1">
    <source>
        <dbReference type="SAM" id="MobiDB-lite"/>
    </source>
</evidence>
<feature type="region of interest" description="Disordered" evidence="1">
    <location>
        <begin position="1"/>
        <end position="24"/>
    </location>
</feature>
<proteinExistence type="predicted"/>
<reference evidence="2" key="1">
    <citation type="journal article" date="2020" name="Nature">
        <title>Giant virus diversity and host interactions through global metagenomics.</title>
        <authorList>
            <person name="Schulz F."/>
            <person name="Roux S."/>
            <person name="Paez-Espino D."/>
            <person name="Jungbluth S."/>
            <person name="Walsh D.A."/>
            <person name="Denef V.J."/>
            <person name="McMahon K.D."/>
            <person name="Konstantinidis K.T."/>
            <person name="Eloe-Fadrosh E.A."/>
            <person name="Kyrpides N.C."/>
            <person name="Woyke T."/>
        </authorList>
    </citation>
    <scope>NUCLEOTIDE SEQUENCE</scope>
    <source>
        <strain evidence="2">GVMAG-M-3300027791-30</strain>
    </source>
</reference>
<organism evidence="2">
    <name type="scientific">viral metagenome</name>
    <dbReference type="NCBI Taxonomy" id="1070528"/>
    <lineage>
        <taxon>unclassified sequences</taxon>
        <taxon>metagenomes</taxon>
        <taxon>organismal metagenomes</taxon>
    </lineage>
</organism>
<sequence length="597" mass="68095">MNNLNNDSSLPSPPSPSQSPVDKKENLSIDYTTIEYSPWTYKAVDTISPWFNKSILMMNKDDVAIFMTDYMIIHDEIINNMKSALKKGAKFILGADRWYICGDVYTCPSSSNQCPSTNCTNEKPKPDNCNCNIPQADGCNSFNNILTKLDYCGINKNNIILMDSPSNKDDSKIWGHAHRKIINFYYKNTNNARIINGSWNIDADLNRRNLGVKETSLGITTKLDSKFAQYMLQMDIDTITPITMYVKNMTTDGLKLLKSLKTIDNYPKLPILVDIKWSADDINDKNYGNNPNKLNGIDKNVNVWLGISPPPQNPSNKFISPLNIVFDSANGQGDPNKWQDQYEIMLNKSIICSDNKPTYCNNNELKFASGATWAGLLFNKFFEESKKSQFINISMYNNILDAHEPCKYLDGGYGWTGCSPENNYHGPGWYSHGFPLMFPSIRDYTKHSTLRIIDGVFNNNNDKSWRPWMPSKLSNLSKTQTDNIHIKWFNQTRSNKGDFKCTDKCNSSSCCRNHEKLYMSDNNLLVSSGHPSRAYYSDIDGINNDILYLNASGLTKIFNDHFKIAWEKQSVTVNSKIKEKQKWWSPSWDNLTTPTIF</sequence>
<dbReference type="AlphaFoldDB" id="A0A6C0LEK9"/>
<dbReference type="EMBL" id="MN740475">
    <property type="protein sequence ID" value="QHU28877.1"/>
    <property type="molecule type" value="Genomic_DNA"/>
</dbReference>
<name>A0A6C0LEK9_9ZZZZ</name>
<protein>
    <submittedName>
        <fullName evidence="2">Uncharacterized protein</fullName>
    </submittedName>
</protein>
<accession>A0A6C0LEK9</accession>
<evidence type="ECO:0000313" key="2">
    <source>
        <dbReference type="EMBL" id="QHU28877.1"/>
    </source>
</evidence>